<dbReference type="InterPro" id="IPR053006">
    <property type="entry name" value="Meiosis_regulatory"/>
</dbReference>
<reference evidence="3 4" key="1">
    <citation type="submission" date="2014-04" db="EMBL/GenBank/DDBJ databases">
        <authorList>
            <consortium name="DOE Joint Genome Institute"/>
            <person name="Kuo A."/>
            <person name="Zuccaro A."/>
            <person name="Kohler A."/>
            <person name="Nagy L.G."/>
            <person name="Floudas D."/>
            <person name="Copeland A."/>
            <person name="Barry K.W."/>
            <person name="Cichocki N."/>
            <person name="Veneault-Fourrey C."/>
            <person name="LaButti K."/>
            <person name="Lindquist E.A."/>
            <person name="Lipzen A."/>
            <person name="Lundell T."/>
            <person name="Morin E."/>
            <person name="Murat C."/>
            <person name="Sun H."/>
            <person name="Tunlid A."/>
            <person name="Henrissat B."/>
            <person name="Grigoriev I.V."/>
            <person name="Hibbett D.S."/>
            <person name="Martin F."/>
            <person name="Nordberg H.P."/>
            <person name="Cantor M.N."/>
            <person name="Hua S.X."/>
        </authorList>
    </citation>
    <scope>NUCLEOTIDE SEQUENCE [LARGE SCALE GENOMIC DNA]</scope>
    <source>
        <strain evidence="3 4">MAFF 305830</strain>
    </source>
</reference>
<feature type="region of interest" description="Disordered" evidence="1">
    <location>
        <begin position="1"/>
        <end position="169"/>
    </location>
</feature>
<dbReference type="Pfam" id="PF10544">
    <property type="entry name" value="T5orf172"/>
    <property type="match status" value="1"/>
</dbReference>
<gene>
    <name evidence="3" type="ORF">M408DRAFT_329033</name>
</gene>
<dbReference type="STRING" id="933852.A0A0C3BC18"/>
<reference evidence="4" key="2">
    <citation type="submission" date="2015-01" db="EMBL/GenBank/DDBJ databases">
        <title>Evolutionary Origins and Diversification of the Mycorrhizal Mutualists.</title>
        <authorList>
            <consortium name="DOE Joint Genome Institute"/>
            <consortium name="Mycorrhizal Genomics Consortium"/>
            <person name="Kohler A."/>
            <person name="Kuo A."/>
            <person name="Nagy L.G."/>
            <person name="Floudas D."/>
            <person name="Copeland A."/>
            <person name="Barry K.W."/>
            <person name="Cichocki N."/>
            <person name="Veneault-Fourrey C."/>
            <person name="LaButti K."/>
            <person name="Lindquist E.A."/>
            <person name="Lipzen A."/>
            <person name="Lundell T."/>
            <person name="Morin E."/>
            <person name="Murat C."/>
            <person name="Riley R."/>
            <person name="Ohm R."/>
            <person name="Sun H."/>
            <person name="Tunlid A."/>
            <person name="Henrissat B."/>
            <person name="Grigoriev I.V."/>
            <person name="Hibbett D.S."/>
            <person name="Martin F."/>
        </authorList>
    </citation>
    <scope>NUCLEOTIDE SEQUENCE [LARGE SCALE GENOMIC DNA]</scope>
    <source>
        <strain evidence="4">MAFF 305830</strain>
    </source>
</reference>
<sequence>MTSKQQPPAFPVPATNSPLYDDLSARMRGLNVGPPSGPPPGWAGGFNLPISTLSQHDPYLSQNRVPGRPQPNTTSGGYTPPDRHGSPAEMTPAPAMPVPSPYLPSSSDPALPSINQSTKPSRRSSTPRPIPSSSADPASPAPKRPAARRRSTATDAPESQCAGTTKAGKRCTRVVKNVPPISMYVDSLGSDGMVERYCHQHRGEMMAQTGYFSKKSGVGMIEFSEWISEDLQEDTQVLLKTAMEQPVSASDTPGQIYCFQILNKSTPDHVHFKVGRSNNFIRRTGEWNRQCVSHEQILRGVWPEDPTISTLKGRMGGEGKKAPYCHRLEKLIHIELADRANNPRGEAANGASTSRKGKIKAEDAKMSGKVCECGIIHKEIFTFPKATGSAKEQEWQDIVFPVMRLWGRFVENCL</sequence>
<dbReference type="AlphaFoldDB" id="A0A0C3BC18"/>
<dbReference type="PANTHER" id="PTHR28094">
    <property type="entry name" value="MEIOTICALLY UP-REGULATED GENE 113 PROTEIN"/>
    <property type="match status" value="1"/>
</dbReference>
<feature type="compositionally biased region" description="Polar residues" evidence="1">
    <location>
        <begin position="103"/>
        <end position="116"/>
    </location>
</feature>
<evidence type="ECO:0000313" key="3">
    <source>
        <dbReference type="EMBL" id="KIM28991.1"/>
    </source>
</evidence>
<feature type="domain" description="Bacteriophage T5 Orf172 DNA-binding" evidence="2">
    <location>
        <begin position="256"/>
        <end position="377"/>
    </location>
</feature>
<proteinExistence type="predicted"/>
<evidence type="ECO:0000313" key="4">
    <source>
        <dbReference type="Proteomes" id="UP000054097"/>
    </source>
</evidence>
<dbReference type="OrthoDB" id="2417614at2759"/>
<dbReference type="PANTHER" id="PTHR28094:SF1">
    <property type="entry name" value="MEIOTICALLY UP-REGULATED GENE 113 PROTEIN"/>
    <property type="match status" value="1"/>
</dbReference>
<feature type="compositionally biased region" description="Polar residues" evidence="1">
    <location>
        <begin position="49"/>
        <end position="77"/>
    </location>
</feature>
<evidence type="ECO:0000256" key="1">
    <source>
        <dbReference type="SAM" id="MobiDB-lite"/>
    </source>
</evidence>
<keyword evidence="4" id="KW-1185">Reference proteome</keyword>
<dbReference type="EMBL" id="KN824290">
    <property type="protein sequence ID" value="KIM28991.1"/>
    <property type="molecule type" value="Genomic_DNA"/>
</dbReference>
<dbReference type="Proteomes" id="UP000054097">
    <property type="component" value="Unassembled WGS sequence"/>
</dbReference>
<evidence type="ECO:0000259" key="2">
    <source>
        <dbReference type="Pfam" id="PF10544"/>
    </source>
</evidence>
<protein>
    <recommendedName>
        <fullName evidence="2">Bacteriophage T5 Orf172 DNA-binding domain-containing protein</fullName>
    </recommendedName>
</protein>
<organism evidence="3 4">
    <name type="scientific">Serendipita vermifera MAFF 305830</name>
    <dbReference type="NCBI Taxonomy" id="933852"/>
    <lineage>
        <taxon>Eukaryota</taxon>
        <taxon>Fungi</taxon>
        <taxon>Dikarya</taxon>
        <taxon>Basidiomycota</taxon>
        <taxon>Agaricomycotina</taxon>
        <taxon>Agaricomycetes</taxon>
        <taxon>Sebacinales</taxon>
        <taxon>Serendipitaceae</taxon>
        <taxon>Serendipita</taxon>
    </lineage>
</organism>
<name>A0A0C3BC18_SERVB</name>
<feature type="compositionally biased region" description="Low complexity" evidence="1">
    <location>
        <begin position="117"/>
        <end position="138"/>
    </location>
</feature>
<dbReference type="HOGENOM" id="CLU_706295_0_0_1"/>
<accession>A0A0C3BC18</accession>
<dbReference type="InterPro" id="IPR018306">
    <property type="entry name" value="Phage_T5_Orf172_DNA-bd"/>
</dbReference>